<dbReference type="GO" id="GO:0018580">
    <property type="term" value="F:nitronate monooxygenase activity"/>
    <property type="evidence" value="ECO:0007669"/>
    <property type="project" value="InterPro"/>
</dbReference>
<comment type="caution">
    <text evidence="6">The sequence shown here is derived from an EMBL/GenBank/DDBJ whole genome shotgun (WGS) entry which is preliminary data.</text>
</comment>
<dbReference type="OrthoDB" id="9778912at2"/>
<accession>A0A429ZWC3</accession>
<evidence type="ECO:0000313" key="7">
    <source>
        <dbReference type="Proteomes" id="UP000287239"/>
    </source>
</evidence>
<proteinExistence type="predicted"/>
<dbReference type="Proteomes" id="UP000287239">
    <property type="component" value="Unassembled WGS sequence"/>
</dbReference>
<dbReference type="Gene3D" id="3.20.20.70">
    <property type="entry name" value="Aldolase class I"/>
    <property type="match status" value="1"/>
</dbReference>
<organism evidence="6 7">
    <name type="scientific">Vagococcus salmoninarum</name>
    <dbReference type="NCBI Taxonomy" id="2739"/>
    <lineage>
        <taxon>Bacteria</taxon>
        <taxon>Bacillati</taxon>
        <taxon>Bacillota</taxon>
        <taxon>Bacilli</taxon>
        <taxon>Lactobacillales</taxon>
        <taxon>Enterococcaceae</taxon>
        <taxon>Vagococcus</taxon>
    </lineage>
</organism>
<protein>
    <recommendedName>
        <fullName evidence="2">Probable nitronate monooxygenase</fullName>
    </recommendedName>
</protein>
<comment type="function">
    <text evidence="1">Nitronate monooxygenase that uses molecular oxygen to catalyze the oxidative denitrification of alkyl nitronates. Acts on propionate 3-nitronate (P3N), the presumed physiological substrate. Probably functions in the detoxification of P3N, a metabolic poison produced by plants and fungi as a defense mechanism.</text>
</comment>
<dbReference type="InterPro" id="IPR004136">
    <property type="entry name" value="NMO"/>
</dbReference>
<dbReference type="EMBL" id="NGJU01000001">
    <property type="protein sequence ID" value="RST97946.1"/>
    <property type="molecule type" value="Genomic_DNA"/>
</dbReference>
<keyword evidence="5" id="KW-0560">Oxidoreductase</keyword>
<keyword evidence="6" id="KW-0223">Dioxygenase</keyword>
<evidence type="ECO:0000256" key="4">
    <source>
        <dbReference type="ARBA" id="ARBA00022643"/>
    </source>
</evidence>
<evidence type="ECO:0000256" key="2">
    <source>
        <dbReference type="ARBA" id="ARBA00013457"/>
    </source>
</evidence>
<dbReference type="CDD" id="cd04730">
    <property type="entry name" value="NPD_like"/>
    <property type="match status" value="1"/>
</dbReference>
<keyword evidence="7" id="KW-1185">Reference proteome</keyword>
<dbReference type="SUPFAM" id="SSF51412">
    <property type="entry name" value="Inosine monophosphate dehydrogenase (IMPDH)"/>
    <property type="match status" value="1"/>
</dbReference>
<dbReference type="GeneID" id="98566979"/>
<evidence type="ECO:0000313" key="6">
    <source>
        <dbReference type="EMBL" id="RST97946.1"/>
    </source>
</evidence>
<dbReference type="PANTHER" id="PTHR32332:SF20">
    <property type="entry name" value="2-NITROPROPANE DIOXYGENASE-LIKE PROTEIN"/>
    <property type="match status" value="1"/>
</dbReference>
<dbReference type="RefSeq" id="WP_126778072.1">
    <property type="nucleotide sequence ID" value="NZ_CAUQJP010000039.1"/>
</dbReference>
<dbReference type="GO" id="GO:0051213">
    <property type="term" value="F:dioxygenase activity"/>
    <property type="evidence" value="ECO:0007669"/>
    <property type="project" value="UniProtKB-KW"/>
</dbReference>
<keyword evidence="4" id="KW-0288">FMN</keyword>
<keyword evidence="3" id="KW-0285">Flavoprotein</keyword>
<dbReference type="Pfam" id="PF03060">
    <property type="entry name" value="NMO"/>
    <property type="match status" value="2"/>
</dbReference>
<dbReference type="PANTHER" id="PTHR32332">
    <property type="entry name" value="2-NITROPROPANE DIOXYGENASE"/>
    <property type="match status" value="1"/>
</dbReference>
<evidence type="ECO:0000256" key="1">
    <source>
        <dbReference type="ARBA" id="ARBA00003535"/>
    </source>
</evidence>
<reference evidence="6 7" key="1">
    <citation type="submission" date="2017-05" db="EMBL/GenBank/DDBJ databases">
        <title>Vagococcus spp. assemblies.</title>
        <authorList>
            <person name="Gulvik C.A."/>
        </authorList>
    </citation>
    <scope>NUCLEOTIDE SEQUENCE [LARGE SCALE GENOMIC DNA]</scope>
    <source>
        <strain evidence="6 7">NCFB 2777</strain>
    </source>
</reference>
<dbReference type="InterPro" id="IPR013785">
    <property type="entry name" value="Aldolase_TIM"/>
</dbReference>
<evidence type="ECO:0000256" key="3">
    <source>
        <dbReference type="ARBA" id="ARBA00022630"/>
    </source>
</evidence>
<name>A0A429ZWC3_9ENTE</name>
<sequence length="307" mass="31717">MSKITKMLGIDYPIFQGAMAQISKAPLVGAVSEAGGLGIIASGGMSGPELVSEIRQTKALTKKPFAVNVMLMMKNCEELIDVLIAEGVKIITTGAGTPKPYMAKLKAAGVIVIPVVPSVKLALKMAELGADAVIAEGTEAGGHIGEVTTMALLPQVTAALSIPVIGAGGISDGRGMAAAFALGAQGIQMGTVYLTAEECPISANYKQAIVAAQETSTVVTGRNNGAPVRALRNKMTEKYLALEKQEVDREVLEELTLGSLRKAVVEGDVENGSLMAGQIAGNIKSVRSANEITLSIMKEAQAVSLNI</sequence>
<gene>
    <name evidence="6" type="ORF">CBF35_01240</name>
</gene>
<dbReference type="AlphaFoldDB" id="A0A429ZWC3"/>
<evidence type="ECO:0000256" key="5">
    <source>
        <dbReference type="ARBA" id="ARBA00023002"/>
    </source>
</evidence>